<dbReference type="SUPFAM" id="SSF143744">
    <property type="entry name" value="GlcG-like"/>
    <property type="match status" value="1"/>
</dbReference>
<dbReference type="Proteomes" id="UP000450676">
    <property type="component" value="Unassembled WGS sequence"/>
</dbReference>
<dbReference type="Pfam" id="PF03928">
    <property type="entry name" value="HbpS-like"/>
    <property type="match status" value="1"/>
</dbReference>
<comment type="caution">
    <text evidence="2">The sequence shown here is derived from an EMBL/GenBank/DDBJ whole genome shotgun (WGS) entry which is preliminary data.</text>
</comment>
<dbReference type="RefSeq" id="WP_161072618.1">
    <property type="nucleotide sequence ID" value="NZ_CP086370.1"/>
</dbReference>
<dbReference type="Gene3D" id="3.30.450.150">
    <property type="entry name" value="Haem-degrading domain"/>
    <property type="match status" value="1"/>
</dbReference>
<dbReference type="InterPro" id="IPR005624">
    <property type="entry name" value="PduO/GlcC-like"/>
</dbReference>
<evidence type="ECO:0000313" key="2">
    <source>
        <dbReference type="EMBL" id="MYN08182.1"/>
    </source>
</evidence>
<organism evidence="2 3">
    <name type="scientific">Pseudoduganella aquatica</name>
    <dbReference type="NCBI Taxonomy" id="2660641"/>
    <lineage>
        <taxon>Bacteria</taxon>
        <taxon>Pseudomonadati</taxon>
        <taxon>Pseudomonadota</taxon>
        <taxon>Betaproteobacteria</taxon>
        <taxon>Burkholderiales</taxon>
        <taxon>Oxalobacteraceae</taxon>
        <taxon>Telluria group</taxon>
        <taxon>Pseudoduganella</taxon>
    </lineage>
</organism>
<reference evidence="2 3" key="1">
    <citation type="submission" date="2019-12" db="EMBL/GenBank/DDBJ databases">
        <title>Novel species isolated from a subtropical stream in China.</title>
        <authorList>
            <person name="Lu H."/>
        </authorList>
    </citation>
    <scope>NUCLEOTIDE SEQUENCE [LARGE SCALE GENOMIC DNA]</scope>
    <source>
        <strain evidence="2 3">FT127W</strain>
    </source>
</reference>
<evidence type="ECO:0000256" key="1">
    <source>
        <dbReference type="SAM" id="SignalP"/>
    </source>
</evidence>
<dbReference type="PANTHER" id="PTHR34309:SF10">
    <property type="entry name" value="SLR1406 PROTEIN"/>
    <property type="match status" value="1"/>
</dbReference>
<dbReference type="PANTHER" id="PTHR34309">
    <property type="entry name" value="SLR1406 PROTEIN"/>
    <property type="match status" value="1"/>
</dbReference>
<dbReference type="InterPro" id="IPR038084">
    <property type="entry name" value="PduO/GlcC-like_sf"/>
</dbReference>
<sequence>MLKPALMLTGALLGATAALPAAAQLLRQPVLTLDSANRLAAGAIDACRGKGRGIVVAVLDRGGQLLALQRAEAAGPHNIEAGRRKAYTALSTQTATLDLARQAAADPDARNLNTLPELLLLGGGVPLTVQGQAVGAVGVAGGGGAVNDHACAMAAIAAVPALDQAGAAKPSPSTHP</sequence>
<keyword evidence="3" id="KW-1185">Reference proteome</keyword>
<dbReference type="EMBL" id="WWCU01000012">
    <property type="protein sequence ID" value="MYN08182.1"/>
    <property type="molecule type" value="Genomic_DNA"/>
</dbReference>
<feature type="chain" id="PRO_5030658775" evidence="1">
    <location>
        <begin position="24"/>
        <end position="176"/>
    </location>
</feature>
<dbReference type="AlphaFoldDB" id="A0A7X4HCP6"/>
<evidence type="ECO:0000313" key="3">
    <source>
        <dbReference type="Proteomes" id="UP000450676"/>
    </source>
</evidence>
<gene>
    <name evidence="2" type="ORF">GTP77_12650</name>
</gene>
<name>A0A7X4HCP6_9BURK</name>
<feature type="signal peptide" evidence="1">
    <location>
        <begin position="1"/>
        <end position="23"/>
    </location>
</feature>
<dbReference type="InterPro" id="IPR052517">
    <property type="entry name" value="GlcG_carb_metab_protein"/>
</dbReference>
<accession>A0A7X4HCP6</accession>
<protein>
    <submittedName>
        <fullName evidence="2">Heme-binding protein</fullName>
    </submittedName>
</protein>
<proteinExistence type="predicted"/>
<keyword evidence="1" id="KW-0732">Signal</keyword>